<dbReference type="Pfam" id="PF03374">
    <property type="entry name" value="ANT"/>
    <property type="match status" value="1"/>
</dbReference>
<evidence type="ECO:0000259" key="2">
    <source>
        <dbReference type="PROSITE" id="PS51750"/>
    </source>
</evidence>
<protein>
    <recommendedName>
        <fullName evidence="2">Bro-N domain-containing protein</fullName>
    </recommendedName>
</protein>
<name>A0A6S6PE40_ACEAC</name>
<dbReference type="InterPro" id="IPR003497">
    <property type="entry name" value="BRO_N_domain"/>
</dbReference>
<gene>
    <name evidence="3" type="ORF">AAJCM20276_01170</name>
</gene>
<reference evidence="3 4" key="1">
    <citation type="submission" date="2020-07" db="EMBL/GenBank/DDBJ databases">
        <title>Complete Genome Sequence of an acetic acid bacterium, Acetobacter aceti JCM20276.</title>
        <authorList>
            <person name="Hirose Y."/>
            <person name="Mihara H."/>
        </authorList>
    </citation>
    <scope>NUCLEOTIDE SEQUENCE [LARGE SCALE GENOMIC DNA]</scope>
    <source>
        <strain evidence="3 4">JCM20276</strain>
    </source>
</reference>
<dbReference type="AlphaFoldDB" id="A0A6S6PE40"/>
<feature type="domain" description="Bro-N" evidence="2">
    <location>
        <begin position="1"/>
        <end position="105"/>
    </location>
</feature>
<dbReference type="EMBL" id="AP023326">
    <property type="protein sequence ID" value="BCI65493.1"/>
    <property type="molecule type" value="Genomic_DNA"/>
</dbReference>
<dbReference type="RefSeq" id="WP_099348013.1">
    <property type="nucleotide sequence ID" value="NZ_AP023326.1"/>
</dbReference>
<organism evidence="3 4">
    <name type="scientific">Acetobacter aceti</name>
    <dbReference type="NCBI Taxonomy" id="435"/>
    <lineage>
        <taxon>Bacteria</taxon>
        <taxon>Pseudomonadati</taxon>
        <taxon>Pseudomonadota</taxon>
        <taxon>Alphaproteobacteria</taxon>
        <taxon>Acetobacterales</taxon>
        <taxon>Acetobacteraceae</taxon>
        <taxon>Acetobacter</taxon>
        <taxon>Acetobacter subgen. Acetobacter</taxon>
    </lineage>
</organism>
<dbReference type="GO" id="GO:0003677">
    <property type="term" value="F:DNA binding"/>
    <property type="evidence" value="ECO:0007669"/>
    <property type="project" value="InterPro"/>
</dbReference>
<dbReference type="PROSITE" id="PS51750">
    <property type="entry name" value="BRO_N"/>
    <property type="match status" value="1"/>
</dbReference>
<dbReference type="PANTHER" id="PTHR36180:SF2">
    <property type="entry name" value="BRO FAMILY PROTEIN"/>
    <property type="match status" value="1"/>
</dbReference>
<dbReference type="InterPro" id="IPR005039">
    <property type="entry name" value="Ant_C"/>
</dbReference>
<accession>A0A6S6PE40</accession>
<evidence type="ECO:0000313" key="4">
    <source>
        <dbReference type="Proteomes" id="UP000515220"/>
    </source>
</evidence>
<evidence type="ECO:0000313" key="3">
    <source>
        <dbReference type="EMBL" id="BCI65493.1"/>
    </source>
</evidence>
<feature type="region of interest" description="Disordered" evidence="1">
    <location>
        <begin position="210"/>
        <end position="229"/>
    </location>
</feature>
<dbReference type="Proteomes" id="UP000515220">
    <property type="component" value="Chromosome"/>
</dbReference>
<dbReference type="Pfam" id="PF02498">
    <property type="entry name" value="Bro-N"/>
    <property type="match status" value="1"/>
</dbReference>
<dbReference type="PANTHER" id="PTHR36180">
    <property type="entry name" value="DNA-BINDING PROTEIN-RELATED-RELATED"/>
    <property type="match status" value="1"/>
</dbReference>
<sequence length="229" mass="25007">MSVSVLPFSFENREVRVVSRDGAPWWVMSDVCAVLEIRNPRDAADRLDGDEKGVVITDTLGGPQEATIINESGLYSLVLTSRKAAAKRFKKWITSEVIPSIRRTGGYVLAGSGDTPSEIVTRALLAAEEAIKRQGAALNALTPKALAYDRLTRRDGAVSLTEGAKTFSWGRDRFIAALHAHRWIYRRQPGKSWLAHVDKERSGLLVHRTTDVPDNDGRNGLGAELAGSG</sequence>
<proteinExistence type="predicted"/>
<dbReference type="SMART" id="SM01040">
    <property type="entry name" value="Bro-N"/>
    <property type="match status" value="1"/>
</dbReference>
<evidence type="ECO:0000256" key="1">
    <source>
        <dbReference type="SAM" id="MobiDB-lite"/>
    </source>
</evidence>